<evidence type="ECO:0000256" key="2">
    <source>
        <dbReference type="ARBA" id="ARBA00009539"/>
    </source>
</evidence>
<dbReference type="SUPFAM" id="SSF53597">
    <property type="entry name" value="Dihydrofolate reductase-like"/>
    <property type="match status" value="1"/>
</dbReference>
<dbReference type="InterPro" id="IPR001796">
    <property type="entry name" value="DHFR_dom"/>
</dbReference>
<dbReference type="PANTHER" id="PTHR48069">
    <property type="entry name" value="DIHYDROFOLATE REDUCTASE"/>
    <property type="match status" value="1"/>
</dbReference>
<sequence>MVGMTKIAFVYAEDEAGWIGVNQKLPWHIAEDLKHFKQVTMGHPVIMGRKTFDSIGRPLPKRTNVVISRSSKPLDSVVLVHSVPELLGWMKQADEEEPYMVIGGAQIFRALIPYVNVLYRTVVAGDHHGDTKMPAIDLTNWTLVNKKAGSKNDSANAYWFEKWVLNEEQDGEVHQ</sequence>
<dbReference type="PANTHER" id="PTHR48069:SF3">
    <property type="entry name" value="DIHYDROFOLATE REDUCTASE"/>
    <property type="match status" value="1"/>
</dbReference>
<comment type="function">
    <text evidence="7">Key enzyme in folate metabolism. Catalyzes an essential reaction for de novo glycine and purine synthesis, and for DNA precursor synthesis.</text>
</comment>
<dbReference type="UniPathway" id="UPA00077">
    <property type="reaction ID" value="UER00158"/>
</dbReference>
<evidence type="ECO:0000256" key="4">
    <source>
        <dbReference type="ARBA" id="ARBA00022563"/>
    </source>
</evidence>
<accession>A0A0R2IAB7</accession>
<comment type="caution">
    <text evidence="9">The sequence shown here is derived from an EMBL/GenBank/DDBJ whole genome shotgun (WGS) entry which is preliminary data.</text>
</comment>
<dbReference type="AlphaFoldDB" id="A0A0R2IAB7"/>
<dbReference type="GO" id="GO:0006730">
    <property type="term" value="P:one-carbon metabolic process"/>
    <property type="evidence" value="ECO:0007669"/>
    <property type="project" value="UniProtKB-KW"/>
</dbReference>
<dbReference type="EC" id="1.5.1.3" evidence="3 7"/>
<dbReference type="GO" id="GO:0046655">
    <property type="term" value="P:folic acid metabolic process"/>
    <property type="evidence" value="ECO:0007669"/>
    <property type="project" value="TreeGrafter"/>
</dbReference>
<proteinExistence type="inferred from homology"/>
<keyword evidence="10" id="KW-1185">Reference proteome</keyword>
<dbReference type="InterPro" id="IPR012259">
    <property type="entry name" value="DHFR"/>
</dbReference>
<dbReference type="GO" id="GO:0046452">
    <property type="term" value="P:dihydrofolate metabolic process"/>
    <property type="evidence" value="ECO:0007669"/>
    <property type="project" value="TreeGrafter"/>
</dbReference>
<dbReference type="STRING" id="396268.IV45_GL000495"/>
<dbReference type="GO" id="GO:0050661">
    <property type="term" value="F:NADP binding"/>
    <property type="evidence" value="ECO:0007669"/>
    <property type="project" value="InterPro"/>
</dbReference>
<dbReference type="PROSITE" id="PS51330">
    <property type="entry name" value="DHFR_2"/>
    <property type="match status" value="1"/>
</dbReference>
<evidence type="ECO:0000259" key="8">
    <source>
        <dbReference type="PROSITE" id="PS51330"/>
    </source>
</evidence>
<gene>
    <name evidence="9" type="ORF">IV45_GL000495</name>
</gene>
<keyword evidence="6 7" id="KW-0560">Oxidoreductase</keyword>
<evidence type="ECO:0000256" key="6">
    <source>
        <dbReference type="ARBA" id="ARBA00023002"/>
    </source>
</evidence>
<dbReference type="PIRSF" id="PIRSF000194">
    <property type="entry name" value="DHFR"/>
    <property type="match status" value="1"/>
</dbReference>
<evidence type="ECO:0000256" key="1">
    <source>
        <dbReference type="ARBA" id="ARBA00004903"/>
    </source>
</evidence>
<dbReference type="Proteomes" id="UP000050934">
    <property type="component" value="Unassembled WGS sequence"/>
</dbReference>
<dbReference type="GO" id="GO:0004146">
    <property type="term" value="F:dihydrofolate reductase activity"/>
    <property type="evidence" value="ECO:0007669"/>
    <property type="project" value="UniProtKB-EC"/>
</dbReference>
<dbReference type="Gene3D" id="3.40.430.10">
    <property type="entry name" value="Dihydrofolate Reductase, subunit A"/>
    <property type="match status" value="1"/>
</dbReference>
<evidence type="ECO:0000256" key="5">
    <source>
        <dbReference type="ARBA" id="ARBA00022857"/>
    </source>
</evidence>
<dbReference type="PRINTS" id="PR00070">
    <property type="entry name" value="DHFR"/>
</dbReference>
<name>A0A0R2IAB7_9LACO</name>
<dbReference type="PATRIC" id="fig|396268.3.peg.502"/>
<dbReference type="GO" id="GO:0046654">
    <property type="term" value="P:tetrahydrofolate biosynthetic process"/>
    <property type="evidence" value="ECO:0007669"/>
    <property type="project" value="UniProtKB-UniPathway"/>
</dbReference>
<dbReference type="Pfam" id="PF00186">
    <property type="entry name" value="DHFR_1"/>
    <property type="match status" value="1"/>
</dbReference>
<comment type="pathway">
    <text evidence="1 7">Cofactor biosynthesis; tetrahydrofolate biosynthesis; 5,6,7,8-tetrahydrofolate from 7,8-dihydrofolate: step 1/1.</text>
</comment>
<protein>
    <recommendedName>
        <fullName evidence="3 7">Dihydrofolate reductase</fullName>
        <ecNumber evidence="3 7">1.5.1.3</ecNumber>
    </recommendedName>
</protein>
<keyword evidence="5 7" id="KW-0521">NADP</keyword>
<evidence type="ECO:0000313" key="10">
    <source>
        <dbReference type="Proteomes" id="UP000050934"/>
    </source>
</evidence>
<reference evidence="9 10" key="1">
    <citation type="journal article" date="2015" name="Genome Announc.">
        <title>Expanding the biotechnology potential of lactobacilli through comparative genomics of 213 strains and associated genera.</title>
        <authorList>
            <person name="Sun Z."/>
            <person name="Harris H.M."/>
            <person name="McCann A."/>
            <person name="Guo C."/>
            <person name="Argimon S."/>
            <person name="Zhang W."/>
            <person name="Yang X."/>
            <person name="Jeffery I.B."/>
            <person name="Cooney J.C."/>
            <person name="Kagawa T.F."/>
            <person name="Liu W."/>
            <person name="Song Y."/>
            <person name="Salvetti E."/>
            <person name="Wrobel A."/>
            <person name="Rasinkangas P."/>
            <person name="Parkhill J."/>
            <person name="Rea M.C."/>
            <person name="O'Sullivan O."/>
            <person name="Ritari J."/>
            <person name="Douillard F.P."/>
            <person name="Paul Ross R."/>
            <person name="Yang R."/>
            <person name="Briner A.E."/>
            <person name="Felis G.E."/>
            <person name="de Vos W.M."/>
            <person name="Barrangou R."/>
            <person name="Klaenhammer T.R."/>
            <person name="Caufield P.W."/>
            <person name="Cui Y."/>
            <person name="Zhang H."/>
            <person name="O'Toole P.W."/>
        </authorList>
    </citation>
    <scope>NUCLEOTIDE SEQUENCE [LARGE SCALE GENOMIC DNA]</scope>
    <source>
        <strain evidence="9 10">DSM 17896</strain>
    </source>
</reference>
<dbReference type="EMBL" id="JQBW01000009">
    <property type="protein sequence ID" value="KRN58868.1"/>
    <property type="molecule type" value="Genomic_DNA"/>
</dbReference>
<evidence type="ECO:0000313" key="9">
    <source>
        <dbReference type="EMBL" id="KRN58868.1"/>
    </source>
</evidence>
<comment type="similarity">
    <text evidence="2 7">Belongs to the dihydrofolate reductase family.</text>
</comment>
<organism evidence="9 10">
    <name type="scientific">Limosilactobacillus secaliphilus</name>
    <dbReference type="NCBI Taxonomy" id="396268"/>
    <lineage>
        <taxon>Bacteria</taxon>
        <taxon>Bacillati</taxon>
        <taxon>Bacillota</taxon>
        <taxon>Bacilli</taxon>
        <taxon>Lactobacillales</taxon>
        <taxon>Lactobacillaceae</taxon>
        <taxon>Limosilactobacillus</taxon>
    </lineage>
</organism>
<comment type="catalytic activity">
    <reaction evidence="7">
        <text>(6S)-5,6,7,8-tetrahydrofolate + NADP(+) = 7,8-dihydrofolate + NADPH + H(+)</text>
        <dbReference type="Rhea" id="RHEA:15009"/>
        <dbReference type="ChEBI" id="CHEBI:15378"/>
        <dbReference type="ChEBI" id="CHEBI:57451"/>
        <dbReference type="ChEBI" id="CHEBI:57453"/>
        <dbReference type="ChEBI" id="CHEBI:57783"/>
        <dbReference type="ChEBI" id="CHEBI:58349"/>
        <dbReference type="EC" id="1.5.1.3"/>
    </reaction>
</comment>
<dbReference type="CDD" id="cd00209">
    <property type="entry name" value="DHFR"/>
    <property type="match status" value="1"/>
</dbReference>
<keyword evidence="4 7" id="KW-0554">One-carbon metabolism</keyword>
<evidence type="ECO:0000256" key="7">
    <source>
        <dbReference type="PIRNR" id="PIRNR000194"/>
    </source>
</evidence>
<evidence type="ECO:0000256" key="3">
    <source>
        <dbReference type="ARBA" id="ARBA00012856"/>
    </source>
</evidence>
<dbReference type="GO" id="GO:0005829">
    <property type="term" value="C:cytosol"/>
    <property type="evidence" value="ECO:0007669"/>
    <property type="project" value="TreeGrafter"/>
</dbReference>
<dbReference type="InterPro" id="IPR024072">
    <property type="entry name" value="DHFR-like_dom_sf"/>
</dbReference>
<feature type="domain" description="DHFR" evidence="8">
    <location>
        <begin position="6"/>
        <end position="165"/>
    </location>
</feature>